<dbReference type="AlphaFoldDB" id="A9UZ68"/>
<dbReference type="InParanoid" id="A9UZ68"/>
<dbReference type="PANTHER" id="PTHR12473:SF8">
    <property type="entry name" value="UBIQUITIN CARBOXYL-TERMINAL HYDROLASE MINDY-4-RELATED"/>
    <property type="match status" value="1"/>
</dbReference>
<evidence type="ECO:0000313" key="6">
    <source>
        <dbReference type="Proteomes" id="UP000001357"/>
    </source>
</evidence>
<keyword evidence="6" id="KW-1185">Reference proteome</keyword>
<accession>A9UZ68</accession>
<proteinExistence type="inferred from homology"/>
<dbReference type="EMBL" id="CH991551">
    <property type="protein sequence ID" value="EDQ89314.1"/>
    <property type="molecule type" value="Genomic_DNA"/>
</dbReference>
<dbReference type="InterPro" id="IPR025257">
    <property type="entry name" value="MINDY-3/4_CD"/>
</dbReference>
<keyword evidence="2" id="KW-0175">Coiled coil</keyword>
<organism evidence="5 6">
    <name type="scientific">Monosiga brevicollis</name>
    <name type="common">Choanoflagellate</name>
    <dbReference type="NCBI Taxonomy" id="81824"/>
    <lineage>
        <taxon>Eukaryota</taxon>
        <taxon>Choanoflagellata</taxon>
        <taxon>Craspedida</taxon>
        <taxon>Salpingoecidae</taxon>
        <taxon>Monosiga</taxon>
    </lineage>
</organism>
<dbReference type="Pfam" id="PF13898">
    <property type="entry name" value="MINDY-3_4_CD"/>
    <property type="match status" value="1"/>
</dbReference>
<evidence type="ECO:0000259" key="4">
    <source>
        <dbReference type="SMART" id="SM01174"/>
    </source>
</evidence>
<dbReference type="STRING" id="81824.A9UZ68"/>
<evidence type="ECO:0000313" key="5">
    <source>
        <dbReference type="EMBL" id="EDQ89314.1"/>
    </source>
</evidence>
<dbReference type="SUPFAM" id="SSF47661">
    <property type="entry name" value="t-snare proteins"/>
    <property type="match status" value="1"/>
</dbReference>
<dbReference type="GO" id="GO:0016020">
    <property type="term" value="C:membrane"/>
    <property type="evidence" value="ECO:0007669"/>
    <property type="project" value="InterPro"/>
</dbReference>
<dbReference type="GO" id="GO:0016192">
    <property type="term" value="P:vesicle-mediated transport"/>
    <property type="evidence" value="ECO:0007669"/>
    <property type="project" value="InterPro"/>
</dbReference>
<dbReference type="RefSeq" id="XP_001745890.1">
    <property type="nucleotide sequence ID" value="XM_001745838.1"/>
</dbReference>
<dbReference type="InterPro" id="IPR010989">
    <property type="entry name" value="SNARE"/>
</dbReference>
<feature type="region of interest" description="Disordered" evidence="3">
    <location>
        <begin position="137"/>
        <end position="156"/>
    </location>
</feature>
<sequence>MQDRSREFQATVQALRASVGGRQEERPKTQLFITANNINKGITECHNKLHQLQLLSQNKGMFGDRPVEIQELTSIIKEELGQLNLAVKKLQEHVKKENNRWSEHKKVHHNTIVTSLNKRLKSATEKFKKTLEQRTANLKAARQRRSEFSGKGFDGMGAGGMSDMPTLMSTQQAMQQHGDSAAGGPGNGNGGVMEPDEMDTEAELLEGLVLSSMIGPLGKEQFLQMDNFIWANADDAAAAGRAQGPWFQQGFEMTTAAQSASPVFFAQHANGPCAVLAAVQAHVIEHLQHTLGIDLFAATPQEADAAFTEAIVRCLWNESGRAELILADPDAQERGMSMSLDGDDDMQSPSREWFRTAQPLHYMVQSRELAVHLVQSHLPQFRAPGGLALLLYSAILTTGLEDVRAQAGGGLSSLIDEDACADQCLMNLLLTHEAHSSVSAYSLS</sequence>
<dbReference type="Gene3D" id="1.20.58.70">
    <property type="match status" value="1"/>
</dbReference>
<dbReference type="KEGG" id="mbr:MONBRDRAFT_37036"/>
<feature type="coiled-coil region" evidence="2">
    <location>
        <begin position="80"/>
        <end position="133"/>
    </location>
</feature>
<dbReference type="GO" id="GO:0071108">
    <property type="term" value="P:protein K48-linked deubiquitination"/>
    <property type="evidence" value="ECO:0007669"/>
    <property type="project" value="InterPro"/>
</dbReference>
<dbReference type="GO" id="GO:0006508">
    <property type="term" value="P:proteolysis"/>
    <property type="evidence" value="ECO:0007669"/>
    <property type="project" value="UniProtKB-KW"/>
</dbReference>
<reference evidence="5 6" key="1">
    <citation type="journal article" date="2008" name="Nature">
        <title>The genome of the choanoflagellate Monosiga brevicollis and the origin of metazoans.</title>
        <authorList>
            <consortium name="JGI Sequencing"/>
            <person name="King N."/>
            <person name="Westbrook M.J."/>
            <person name="Young S.L."/>
            <person name="Kuo A."/>
            <person name="Abedin M."/>
            <person name="Chapman J."/>
            <person name="Fairclough S."/>
            <person name="Hellsten U."/>
            <person name="Isogai Y."/>
            <person name="Letunic I."/>
            <person name="Marr M."/>
            <person name="Pincus D."/>
            <person name="Putnam N."/>
            <person name="Rokas A."/>
            <person name="Wright K.J."/>
            <person name="Zuzow R."/>
            <person name="Dirks W."/>
            <person name="Good M."/>
            <person name="Goodstein D."/>
            <person name="Lemons D."/>
            <person name="Li W."/>
            <person name="Lyons J.B."/>
            <person name="Morris A."/>
            <person name="Nichols S."/>
            <person name="Richter D.J."/>
            <person name="Salamov A."/>
            <person name="Bork P."/>
            <person name="Lim W.A."/>
            <person name="Manning G."/>
            <person name="Miller W.T."/>
            <person name="McGinnis W."/>
            <person name="Shapiro H."/>
            <person name="Tjian R."/>
            <person name="Grigoriev I.V."/>
            <person name="Rokhsar D."/>
        </authorList>
    </citation>
    <scope>NUCLEOTIDE SEQUENCE [LARGE SCALE GENOMIC DNA]</scope>
    <source>
        <strain evidence="6">MX1 / ATCC 50154</strain>
    </source>
</reference>
<evidence type="ECO:0000256" key="2">
    <source>
        <dbReference type="SAM" id="Coils"/>
    </source>
</evidence>
<evidence type="ECO:0000256" key="3">
    <source>
        <dbReference type="SAM" id="MobiDB-lite"/>
    </source>
</evidence>
<protein>
    <recommendedName>
        <fullName evidence="4">Deubiquitinating enzyme MINDY-3/4 conserved domain-containing protein</fullName>
    </recommendedName>
</protein>
<comment type="similarity">
    <text evidence="1">Belongs to the MINDY deubiquitinase family. FAM188 subfamily.</text>
</comment>
<feature type="domain" description="Deubiquitinating enzyme MINDY-3/4 conserved" evidence="4">
    <location>
        <begin position="226"/>
        <end position="444"/>
    </location>
</feature>
<dbReference type="PANTHER" id="PTHR12473">
    <property type="entry name" value="UBIQUITIN CARBOXYL-TERMINAL HYDROLASE MINDY-4-RELATED"/>
    <property type="match status" value="1"/>
</dbReference>
<dbReference type="SMART" id="SM01174">
    <property type="entry name" value="DUF4205"/>
    <property type="match status" value="1"/>
</dbReference>
<dbReference type="InterPro" id="IPR039785">
    <property type="entry name" value="MINY3/4"/>
</dbReference>
<dbReference type="GO" id="GO:0004843">
    <property type="term" value="F:cysteine-type deubiquitinase activity"/>
    <property type="evidence" value="ECO:0007669"/>
    <property type="project" value="UniProtKB-EC"/>
</dbReference>
<gene>
    <name evidence="5" type="ORF">MONBRDRAFT_37036</name>
</gene>
<dbReference type="eggNOG" id="KOG0812">
    <property type="taxonomic scope" value="Eukaryota"/>
</dbReference>
<dbReference type="GO" id="GO:1990380">
    <property type="term" value="F:K48-linked deubiquitinase activity"/>
    <property type="evidence" value="ECO:0007669"/>
    <property type="project" value="InterPro"/>
</dbReference>
<name>A9UZ68_MONBE</name>
<dbReference type="Proteomes" id="UP000001357">
    <property type="component" value="Unassembled WGS sequence"/>
</dbReference>
<dbReference type="GeneID" id="5891235"/>
<evidence type="ECO:0000256" key="1">
    <source>
        <dbReference type="ARBA" id="ARBA00011074"/>
    </source>
</evidence>